<dbReference type="AlphaFoldDB" id="A0A8J7QL29"/>
<evidence type="ECO:0000313" key="3">
    <source>
        <dbReference type="Proteomes" id="UP000664417"/>
    </source>
</evidence>
<name>A0A8J7QL29_9BACT</name>
<dbReference type="Pfam" id="PF01882">
    <property type="entry name" value="DUF58"/>
    <property type="match status" value="1"/>
</dbReference>
<reference evidence="2" key="1">
    <citation type="submission" date="2021-03" db="EMBL/GenBank/DDBJ databases">
        <authorList>
            <person name="Wang G."/>
        </authorList>
    </citation>
    <scope>NUCLEOTIDE SEQUENCE</scope>
    <source>
        <strain evidence="2">KCTC 12899</strain>
    </source>
</reference>
<dbReference type="Proteomes" id="UP000664417">
    <property type="component" value="Unassembled WGS sequence"/>
</dbReference>
<keyword evidence="3" id="KW-1185">Reference proteome</keyword>
<dbReference type="Gene3D" id="3.40.50.410">
    <property type="entry name" value="von Willebrand factor, type A domain"/>
    <property type="match status" value="1"/>
</dbReference>
<accession>A0A8J7QL29</accession>
<dbReference type="InterPro" id="IPR002881">
    <property type="entry name" value="DUF58"/>
</dbReference>
<dbReference type="PANTHER" id="PTHR33608:SF7">
    <property type="entry name" value="DUF58 DOMAIN-CONTAINING PROTEIN"/>
    <property type="match status" value="1"/>
</dbReference>
<gene>
    <name evidence="2" type="ORF">J3U88_31665</name>
</gene>
<evidence type="ECO:0000313" key="2">
    <source>
        <dbReference type="EMBL" id="MBO1323066.1"/>
    </source>
</evidence>
<sequence>MSTGQIGNLSPEVLVGIKSLLVRARTVVEGALVGEHVSPFRGGSVEFAQHRSYSPGDELRYIDWRLFARTDNYHVKQFEVTTNLRAYLLLDASGSMDYPRPEQGVGKFQYGAMLAAAFAYILIRQSDSVALSTHGEKGVMFLPPRSQVAYIQQICDVIDSVQPRGDQDIMGLLQHAQDRIVHRGMVVLFSDFLVDVDALMAKIRILKSRGHDLIVFQILHADELEFPFNRFYRFESMEDSRFLVADSKQIRAQYLEALQEHQERLGAAMRKIGVDYHIVRTDQEPSRVLAACLNGPMRAQKLRKMY</sequence>
<feature type="domain" description="DUF58" evidence="1">
    <location>
        <begin position="50"/>
        <end position="263"/>
    </location>
</feature>
<organism evidence="2 3">
    <name type="scientific">Acanthopleuribacter pedis</name>
    <dbReference type="NCBI Taxonomy" id="442870"/>
    <lineage>
        <taxon>Bacteria</taxon>
        <taxon>Pseudomonadati</taxon>
        <taxon>Acidobacteriota</taxon>
        <taxon>Holophagae</taxon>
        <taxon>Acanthopleuribacterales</taxon>
        <taxon>Acanthopleuribacteraceae</taxon>
        <taxon>Acanthopleuribacter</taxon>
    </lineage>
</organism>
<protein>
    <submittedName>
        <fullName evidence="2">DUF58 domain-containing protein</fullName>
    </submittedName>
</protein>
<dbReference type="InterPro" id="IPR036465">
    <property type="entry name" value="vWFA_dom_sf"/>
</dbReference>
<dbReference type="PANTHER" id="PTHR33608">
    <property type="entry name" value="BLL2464 PROTEIN"/>
    <property type="match status" value="1"/>
</dbReference>
<dbReference type="SUPFAM" id="SSF53300">
    <property type="entry name" value="vWA-like"/>
    <property type="match status" value="1"/>
</dbReference>
<dbReference type="RefSeq" id="WP_207863038.1">
    <property type="nucleotide sequence ID" value="NZ_JAFREP010000048.1"/>
</dbReference>
<dbReference type="EMBL" id="JAFREP010000048">
    <property type="protein sequence ID" value="MBO1323066.1"/>
    <property type="molecule type" value="Genomic_DNA"/>
</dbReference>
<comment type="caution">
    <text evidence="2">The sequence shown here is derived from an EMBL/GenBank/DDBJ whole genome shotgun (WGS) entry which is preliminary data.</text>
</comment>
<evidence type="ECO:0000259" key="1">
    <source>
        <dbReference type="Pfam" id="PF01882"/>
    </source>
</evidence>
<proteinExistence type="predicted"/>